<dbReference type="Gene3D" id="2.60.40.10">
    <property type="entry name" value="Immunoglobulins"/>
    <property type="match status" value="1"/>
</dbReference>
<evidence type="ECO:0000313" key="1">
    <source>
        <dbReference type="EMBL" id="ERG91417.1"/>
    </source>
</evidence>
<dbReference type="Proteomes" id="UP000030649">
    <property type="component" value="Unassembled WGS sequence"/>
</dbReference>
<dbReference type="AlphaFoldDB" id="U1PCX1"/>
<dbReference type="HOGENOM" id="CLU_1976484_0_0_2"/>
<evidence type="ECO:0000313" key="2">
    <source>
        <dbReference type="Proteomes" id="UP000030649"/>
    </source>
</evidence>
<gene>
    <name evidence="1" type="ORF">J07HQW1_01451</name>
</gene>
<accession>U1PCX1</accession>
<name>U1PCX1_9EURY</name>
<sequence length="126" mass="13655">MSKHTRRSYIHHVLIGGASAVLIPLSGCLSNGLTIEGTESDVRDGQTVVVLVAVMNPSNSSQSGKLTIQCNVIGGDTYTRRRQITVLASETNSYQFIFQTNTPDVDNQYQITTNVTTDGPLDNINI</sequence>
<dbReference type="EMBL" id="KE356560">
    <property type="protein sequence ID" value="ERG91417.1"/>
    <property type="molecule type" value="Genomic_DNA"/>
</dbReference>
<dbReference type="InterPro" id="IPR013783">
    <property type="entry name" value="Ig-like_fold"/>
</dbReference>
<organism evidence="1 2">
    <name type="scientific">Haloquadratum walsbyi J07HQW1</name>
    <dbReference type="NCBI Taxonomy" id="1238424"/>
    <lineage>
        <taxon>Archaea</taxon>
        <taxon>Methanobacteriati</taxon>
        <taxon>Methanobacteriota</taxon>
        <taxon>Stenosarchaea group</taxon>
        <taxon>Halobacteria</taxon>
        <taxon>Halobacteriales</taxon>
        <taxon>Haloferacaceae</taxon>
        <taxon>Haloquadratum</taxon>
    </lineage>
</organism>
<reference evidence="1 2" key="1">
    <citation type="journal article" date="2013" name="PLoS ONE">
        <title>Assembly-driven community genomics of a hypersaline microbial ecosystem.</title>
        <authorList>
            <person name="Podell S."/>
            <person name="Ugalde J.A."/>
            <person name="Narasingarao P."/>
            <person name="Banfield J.F."/>
            <person name="Heidelberg K.B."/>
            <person name="Allen E.E."/>
        </authorList>
    </citation>
    <scope>NUCLEOTIDE SEQUENCE [LARGE SCALE GENOMIC DNA]</scope>
    <source>
        <strain evidence="2">J07HQW1</strain>
    </source>
</reference>
<proteinExistence type="predicted"/>
<protein>
    <submittedName>
        <fullName evidence="1">Uncharacterized protein</fullName>
    </submittedName>
</protein>